<feature type="domain" description="RapA2 cadherin-like" evidence="1">
    <location>
        <begin position="17"/>
        <end position="85"/>
    </location>
</feature>
<keyword evidence="2" id="KW-0969">Cilium</keyword>
<dbReference type="STRING" id="342108.amb1999"/>
<name>Q2W5S2_PARM1</name>
<gene>
    <name evidence="2" type="ordered locus">amb1999</name>
</gene>
<evidence type="ECO:0000259" key="1">
    <source>
        <dbReference type="Pfam" id="PF17803"/>
    </source>
</evidence>
<dbReference type="NCBIfam" id="TIGR01965">
    <property type="entry name" value="VCBS_repeat"/>
    <property type="match status" value="5"/>
</dbReference>
<accession>Q2W5S2</accession>
<sequence length="408" mass="40656">MTKTFTVASADGTATQEVTVTINGANDSATISGSTTGAVAEDGNGRATGTLSVADVDHGQAHVTAQTVQTDQGTFSIGENGQWTFQVNSANADVQALGAGESMTKTFAVASADGTATQNVTVTINGANDSATISGSTTGAVAEDGNGRATGTLNVADVDHGQAHVTAQTVQTDQGTFSIGENGQWTFQVNSGNADVQALGAGDSMTKTFTVTSADCTDTQEVTVTIHGSNDSATISGDIAGGVGEDGTGTATGTLNVADVDNGEAHVQATSVETDQGTFTIGEDGKWSFALNNDDPAVQALGAGDSMTKTFTVTSADGTDTQEVTVTINGSNDSATISGDIAGGVGEDGTQAATGTLNVSDVDSGEAHVQATSVETDQGTFTIGEDGKWSFALNNDDPAVQALGASYS</sequence>
<protein>
    <submittedName>
        <fullName evidence="2">Flagellin and related hook-associated protein</fullName>
    </submittedName>
</protein>
<dbReference type="AlphaFoldDB" id="Q2W5S2"/>
<dbReference type="Proteomes" id="UP000007058">
    <property type="component" value="Chromosome"/>
</dbReference>
<proteinExistence type="predicted"/>
<dbReference type="InterPro" id="IPR013783">
    <property type="entry name" value="Ig-like_fold"/>
</dbReference>
<evidence type="ECO:0000313" key="2">
    <source>
        <dbReference type="EMBL" id="BAE50803.1"/>
    </source>
</evidence>
<feature type="domain" description="RapA2 cadherin-like" evidence="1">
    <location>
        <begin position="323"/>
        <end position="391"/>
    </location>
</feature>
<feature type="domain" description="RapA2 cadherin-like" evidence="1">
    <location>
        <begin position="221"/>
        <end position="289"/>
    </location>
</feature>
<dbReference type="Pfam" id="PF17803">
    <property type="entry name" value="Cadherin_4"/>
    <property type="match status" value="4"/>
</dbReference>
<dbReference type="Gene3D" id="2.60.40.10">
    <property type="entry name" value="Immunoglobulins"/>
    <property type="match status" value="4"/>
</dbReference>
<reference evidence="2 3" key="1">
    <citation type="journal article" date="2005" name="DNA Res.">
        <title>Complete genome sequence of the facultative anaerobic magnetotactic bacterium Magnetospirillum sp. strain AMB-1.</title>
        <authorList>
            <person name="Matsunaga T."/>
            <person name="Okamura Y."/>
            <person name="Fukuda Y."/>
            <person name="Wahyudi A.T."/>
            <person name="Murase Y."/>
            <person name="Takeyama H."/>
        </authorList>
    </citation>
    <scope>NUCLEOTIDE SEQUENCE [LARGE SCALE GENOMIC DNA]</scope>
    <source>
        <strain evidence="3">ATCC 700264 / AMB-1</strain>
    </source>
</reference>
<keyword evidence="2" id="KW-0282">Flagellum</keyword>
<dbReference type="InterPro" id="IPR010221">
    <property type="entry name" value="VCBS_dom"/>
</dbReference>
<keyword evidence="2" id="KW-0966">Cell projection</keyword>
<keyword evidence="3" id="KW-1185">Reference proteome</keyword>
<feature type="domain" description="RapA2 cadherin-like" evidence="1">
    <location>
        <begin position="119"/>
        <end position="187"/>
    </location>
</feature>
<dbReference type="HOGENOM" id="CLU_602440_0_0_5"/>
<dbReference type="KEGG" id="mag:amb1999"/>
<organism evidence="2 3">
    <name type="scientific">Paramagnetospirillum magneticum (strain ATCC 700264 / AMB-1)</name>
    <name type="common">Magnetospirillum magneticum</name>
    <dbReference type="NCBI Taxonomy" id="342108"/>
    <lineage>
        <taxon>Bacteria</taxon>
        <taxon>Pseudomonadati</taxon>
        <taxon>Pseudomonadota</taxon>
        <taxon>Alphaproteobacteria</taxon>
        <taxon>Rhodospirillales</taxon>
        <taxon>Magnetospirillaceae</taxon>
        <taxon>Paramagnetospirillum</taxon>
    </lineage>
</organism>
<dbReference type="InterPro" id="IPR040853">
    <property type="entry name" value="RapA2_cadherin-like"/>
</dbReference>
<dbReference type="EMBL" id="AP007255">
    <property type="protein sequence ID" value="BAE50803.1"/>
    <property type="molecule type" value="Genomic_DNA"/>
</dbReference>
<evidence type="ECO:0000313" key="3">
    <source>
        <dbReference type="Proteomes" id="UP000007058"/>
    </source>
</evidence>